<gene>
    <name evidence="17" type="ORF">AVDCRST_MAG73-2203</name>
</gene>
<evidence type="ECO:0000256" key="4">
    <source>
        <dbReference type="ARBA" id="ARBA00022448"/>
    </source>
</evidence>
<dbReference type="InterPro" id="IPR036266">
    <property type="entry name" value="SecA_Wing/Scaffold_sf"/>
</dbReference>
<proteinExistence type="inferred from homology"/>
<dbReference type="InterPro" id="IPR000185">
    <property type="entry name" value="SecA"/>
</dbReference>
<evidence type="ECO:0000256" key="1">
    <source>
        <dbReference type="ARBA" id="ARBA00001947"/>
    </source>
</evidence>
<evidence type="ECO:0000256" key="3">
    <source>
        <dbReference type="ARBA" id="ARBA00007650"/>
    </source>
</evidence>
<evidence type="ECO:0000256" key="8">
    <source>
        <dbReference type="ARBA" id="ARBA00022741"/>
    </source>
</evidence>
<dbReference type="Gene3D" id="3.90.1440.10">
    <property type="entry name" value="SecA, preprotein cross-linking domain"/>
    <property type="match status" value="1"/>
</dbReference>
<comment type="similarity">
    <text evidence="3">Belongs to the SecA family.</text>
</comment>
<dbReference type="InterPro" id="IPR001650">
    <property type="entry name" value="Helicase_C-like"/>
</dbReference>
<feature type="domain" description="Helicase C-terminal" evidence="15">
    <location>
        <begin position="152"/>
        <end position="313"/>
    </location>
</feature>
<dbReference type="Pfam" id="PF02810">
    <property type="entry name" value="SEC-C"/>
    <property type="match status" value="1"/>
</dbReference>
<evidence type="ECO:0000259" key="15">
    <source>
        <dbReference type="PROSITE" id="PS51194"/>
    </source>
</evidence>
<keyword evidence="14" id="KW-0472">Membrane</keyword>
<dbReference type="AlphaFoldDB" id="A0A6J4U8V7"/>
<protein>
    <submittedName>
        <fullName evidence="17">Protein translocase subunit SecA</fullName>
    </submittedName>
</protein>
<evidence type="ECO:0000256" key="9">
    <source>
        <dbReference type="ARBA" id="ARBA00022833"/>
    </source>
</evidence>
<evidence type="ECO:0000256" key="6">
    <source>
        <dbReference type="ARBA" id="ARBA00022490"/>
    </source>
</evidence>
<dbReference type="InterPro" id="IPR014018">
    <property type="entry name" value="SecA_motor_DEAD"/>
</dbReference>
<evidence type="ECO:0000256" key="2">
    <source>
        <dbReference type="ARBA" id="ARBA00004170"/>
    </source>
</evidence>
<dbReference type="InterPro" id="IPR020937">
    <property type="entry name" value="SecA_CS"/>
</dbReference>
<dbReference type="Gene3D" id="3.40.50.300">
    <property type="entry name" value="P-loop containing nucleotide triphosphate hydrolases"/>
    <property type="match status" value="3"/>
</dbReference>
<dbReference type="InterPro" id="IPR036670">
    <property type="entry name" value="SecA_X-link_sf"/>
</dbReference>
<keyword evidence="5" id="KW-1003">Cell membrane</keyword>
<dbReference type="Gene3D" id="1.10.3060.10">
    <property type="entry name" value="Helical scaffold and wing domains of SecA"/>
    <property type="match status" value="1"/>
</dbReference>
<evidence type="ECO:0000256" key="14">
    <source>
        <dbReference type="ARBA" id="ARBA00023136"/>
    </source>
</evidence>
<keyword evidence="13" id="KW-0811">Translocation</keyword>
<dbReference type="InterPro" id="IPR011116">
    <property type="entry name" value="SecA_Wing/Scaffold"/>
</dbReference>
<dbReference type="InterPro" id="IPR044722">
    <property type="entry name" value="SecA_SF2_C"/>
</dbReference>
<feature type="domain" description="SecA family profile" evidence="16">
    <location>
        <begin position="1"/>
        <end position="308"/>
    </location>
</feature>
<keyword evidence="4" id="KW-0813">Transport</keyword>
<evidence type="ECO:0000256" key="13">
    <source>
        <dbReference type="ARBA" id="ARBA00023010"/>
    </source>
</evidence>
<evidence type="ECO:0000256" key="12">
    <source>
        <dbReference type="ARBA" id="ARBA00022967"/>
    </source>
</evidence>
<dbReference type="GO" id="GO:0017038">
    <property type="term" value="P:protein import"/>
    <property type="evidence" value="ECO:0007669"/>
    <property type="project" value="InterPro"/>
</dbReference>
<comment type="cofactor">
    <cofactor evidence="1">
        <name>Zn(2+)</name>
        <dbReference type="ChEBI" id="CHEBI:29105"/>
    </cofactor>
</comment>
<dbReference type="InterPro" id="IPR011130">
    <property type="entry name" value="SecA_preprotein_X-link_dom"/>
</dbReference>
<dbReference type="SMART" id="SM00958">
    <property type="entry name" value="SecA_PP_bind"/>
    <property type="match status" value="1"/>
</dbReference>
<dbReference type="PANTHER" id="PTHR30612:SF0">
    <property type="entry name" value="CHLOROPLAST PROTEIN-TRANSPORTING ATPASE"/>
    <property type="match status" value="1"/>
</dbReference>
<evidence type="ECO:0000259" key="16">
    <source>
        <dbReference type="PROSITE" id="PS51196"/>
    </source>
</evidence>
<dbReference type="FunFam" id="3.40.50.300:FF:000429">
    <property type="entry name" value="Preprotein translocase subunit SecA"/>
    <property type="match status" value="1"/>
</dbReference>
<evidence type="ECO:0000256" key="5">
    <source>
        <dbReference type="ARBA" id="ARBA00022475"/>
    </source>
</evidence>
<keyword evidence="12" id="KW-1278">Translocase</keyword>
<name>A0A6J4U8V7_9BACT</name>
<dbReference type="InterPro" id="IPR004027">
    <property type="entry name" value="SEC_C_motif"/>
</dbReference>
<dbReference type="CDD" id="cd18803">
    <property type="entry name" value="SF2_C_secA"/>
    <property type="match status" value="1"/>
</dbReference>
<dbReference type="PRINTS" id="PR00906">
    <property type="entry name" value="SECA"/>
</dbReference>
<evidence type="ECO:0000256" key="7">
    <source>
        <dbReference type="ARBA" id="ARBA00022723"/>
    </source>
</evidence>
<dbReference type="InterPro" id="IPR027417">
    <property type="entry name" value="P-loop_NTPase"/>
</dbReference>
<keyword evidence="9" id="KW-0862">Zinc</keyword>
<sequence>MDRVEAAAQIPAGESIYDERYIELTHYLEQALKAHAIFHRDKDYIVRDGEVIIVDEFTGRMMVGRRYSEGLHQAIEAKEDVRVRRQNVTMATITFQNYFRMYEKLAGMTGTAKTEAEEFFRIYTLDVISIPTNREMIRQDHGDFVFKNEKGKFQAVIAEIEEMRAAGRPVLVGTTSIETSEHLSGLLHRKGVDHQVLNAKQHEREASIIADAGEAGAITIATNMAGRGTDIKLGAGVKEAGGLHIIGTERHEARRIDNQLRGRAGRQGDPGSSRFYVSLEDELMRRFGSERIVGLMERLGMEDDVPIEHKYISKSIESAQTKVEGHNFDLRKHVVQYDDVMNKHREHIYRDRHQIVAGEDMRDKVMEMVLGEIEALVAANTASGRDGVIDLGGVLSAYHALVPDRALDEAALDGLAADDLIEALQSDAEAAYTKVEARFPDDAMRTVERHVLLHVIDRLWVEHLTAMDDMREGVGLQAYGQRDPLVVYKTQGYQMFSALQDHIRHDTVHTIYRVQPVAAQQPVRTAVTQEAITNQSDAPAGPRRAKKIGANDLCPCGSGKKYKRCHGAPGMRLGA</sequence>
<dbReference type="Pfam" id="PF21090">
    <property type="entry name" value="P-loop_SecA"/>
    <property type="match status" value="2"/>
</dbReference>
<dbReference type="GO" id="GO:0046872">
    <property type="term" value="F:metal ion binding"/>
    <property type="evidence" value="ECO:0007669"/>
    <property type="project" value="UniProtKB-KW"/>
</dbReference>
<dbReference type="EMBL" id="CADCWE010000140">
    <property type="protein sequence ID" value="CAA9543779.1"/>
    <property type="molecule type" value="Genomic_DNA"/>
</dbReference>
<dbReference type="PROSITE" id="PS01312">
    <property type="entry name" value="SECA"/>
    <property type="match status" value="1"/>
</dbReference>
<dbReference type="GO" id="GO:0005524">
    <property type="term" value="F:ATP binding"/>
    <property type="evidence" value="ECO:0007669"/>
    <property type="project" value="UniProtKB-KW"/>
</dbReference>
<evidence type="ECO:0000256" key="11">
    <source>
        <dbReference type="ARBA" id="ARBA00022927"/>
    </source>
</evidence>
<dbReference type="SUPFAM" id="SSF81886">
    <property type="entry name" value="Helical scaffold and wing domains of SecA"/>
    <property type="match status" value="1"/>
</dbReference>
<dbReference type="SUPFAM" id="SSF52540">
    <property type="entry name" value="P-loop containing nucleoside triphosphate hydrolases"/>
    <property type="match status" value="2"/>
</dbReference>
<dbReference type="Pfam" id="PF07516">
    <property type="entry name" value="SecA_SW"/>
    <property type="match status" value="1"/>
</dbReference>
<dbReference type="PROSITE" id="PS51194">
    <property type="entry name" value="HELICASE_CTER"/>
    <property type="match status" value="1"/>
</dbReference>
<organism evidence="17">
    <name type="scientific">uncultured Thermomicrobiales bacterium</name>
    <dbReference type="NCBI Taxonomy" id="1645740"/>
    <lineage>
        <taxon>Bacteria</taxon>
        <taxon>Pseudomonadati</taxon>
        <taxon>Thermomicrobiota</taxon>
        <taxon>Thermomicrobia</taxon>
        <taxon>Thermomicrobiales</taxon>
        <taxon>environmental samples</taxon>
    </lineage>
</organism>
<reference evidence="17" key="1">
    <citation type="submission" date="2020-02" db="EMBL/GenBank/DDBJ databases">
        <authorList>
            <person name="Meier V. D."/>
        </authorList>
    </citation>
    <scope>NUCLEOTIDE SEQUENCE</scope>
    <source>
        <strain evidence="17">AVDCRST_MAG73</strain>
    </source>
</reference>
<comment type="subcellular location">
    <subcellularLocation>
        <location evidence="2">Membrane</location>
        <topology evidence="2">Peripheral membrane protein</topology>
    </subcellularLocation>
</comment>
<keyword evidence="6" id="KW-0963">Cytoplasm</keyword>
<keyword evidence="11" id="KW-0653">Protein transport</keyword>
<dbReference type="SUPFAM" id="SSF81767">
    <property type="entry name" value="Pre-protein crosslinking domain of SecA"/>
    <property type="match status" value="1"/>
</dbReference>
<dbReference type="GO" id="GO:0005829">
    <property type="term" value="C:cytosol"/>
    <property type="evidence" value="ECO:0007669"/>
    <property type="project" value="TreeGrafter"/>
</dbReference>
<dbReference type="GO" id="GO:0043952">
    <property type="term" value="P:protein transport by the Sec complex"/>
    <property type="evidence" value="ECO:0007669"/>
    <property type="project" value="TreeGrafter"/>
</dbReference>
<keyword evidence="8" id="KW-0547">Nucleotide-binding</keyword>
<dbReference type="GO" id="GO:0006886">
    <property type="term" value="P:intracellular protein transport"/>
    <property type="evidence" value="ECO:0007669"/>
    <property type="project" value="InterPro"/>
</dbReference>
<dbReference type="GO" id="GO:0006605">
    <property type="term" value="P:protein targeting"/>
    <property type="evidence" value="ECO:0007669"/>
    <property type="project" value="InterPro"/>
</dbReference>
<accession>A0A6J4U8V7</accession>
<dbReference type="Pfam" id="PF01043">
    <property type="entry name" value="SecA_PP_bind"/>
    <property type="match status" value="1"/>
</dbReference>
<evidence type="ECO:0000256" key="10">
    <source>
        <dbReference type="ARBA" id="ARBA00022840"/>
    </source>
</evidence>
<dbReference type="GO" id="GO:0031522">
    <property type="term" value="C:cell envelope Sec protein transport complex"/>
    <property type="evidence" value="ECO:0007669"/>
    <property type="project" value="TreeGrafter"/>
</dbReference>
<dbReference type="GO" id="GO:0005886">
    <property type="term" value="C:plasma membrane"/>
    <property type="evidence" value="ECO:0007669"/>
    <property type="project" value="TreeGrafter"/>
</dbReference>
<keyword evidence="7" id="KW-0479">Metal-binding</keyword>
<evidence type="ECO:0000313" key="17">
    <source>
        <dbReference type="EMBL" id="CAA9543779.1"/>
    </source>
</evidence>
<dbReference type="SMART" id="SM00957">
    <property type="entry name" value="SecA_DEAD"/>
    <property type="match status" value="1"/>
</dbReference>
<dbReference type="PROSITE" id="PS51196">
    <property type="entry name" value="SECA_MOTOR_DEAD"/>
    <property type="match status" value="1"/>
</dbReference>
<dbReference type="PANTHER" id="PTHR30612">
    <property type="entry name" value="SECA INNER MEMBRANE COMPONENT OF SEC PROTEIN SECRETION SYSTEM"/>
    <property type="match status" value="1"/>
</dbReference>
<keyword evidence="10" id="KW-0067">ATP-binding</keyword>
<dbReference type="InterPro" id="IPR011115">
    <property type="entry name" value="SecA_DEAD"/>
</dbReference>